<dbReference type="KEGG" id="wcp:H9Q76_13070"/>
<sequence length="153" mass="16651">MRRTKRFAGFALAACMGVSLLVNVPVGTVSAEEPTEMVVADIAETSEADFEWDGTKITKYKANGADVVMPSRCTEIGDRAFQSKTELKTVEIPDGVKKIGECAFADCRLLKSIVIPDSVTTIGDEAFYYCALLEYAVIPDGVTTIGKRDENRE</sequence>
<gene>
    <name evidence="2" type="ORF">H9Q76_13070</name>
</gene>
<dbReference type="RefSeq" id="WP_118374310.1">
    <property type="nucleotide sequence ID" value="NZ_CP060632.1"/>
</dbReference>
<dbReference type="InterPro" id="IPR026906">
    <property type="entry name" value="LRR_5"/>
</dbReference>
<dbReference type="PANTHER" id="PTHR45661:SF3">
    <property type="entry name" value="IG-LIKE DOMAIN-CONTAINING PROTEIN"/>
    <property type="match status" value="1"/>
</dbReference>
<accession>A0A7G9FM37</accession>
<reference evidence="2 3" key="1">
    <citation type="submission" date="2020-08" db="EMBL/GenBank/DDBJ databases">
        <authorList>
            <person name="Liu C."/>
            <person name="Sun Q."/>
        </authorList>
    </citation>
    <scope>NUCLEOTIDE SEQUENCE [LARGE SCALE GENOMIC DNA]</scope>
    <source>
        <strain evidence="2 3">NSJ-4</strain>
    </source>
</reference>
<dbReference type="Proteomes" id="UP000515819">
    <property type="component" value="Chromosome"/>
</dbReference>
<dbReference type="InterPro" id="IPR032675">
    <property type="entry name" value="LRR_dom_sf"/>
</dbReference>
<dbReference type="AlphaFoldDB" id="A0A7G9FM37"/>
<evidence type="ECO:0000313" key="3">
    <source>
        <dbReference type="Proteomes" id="UP000515819"/>
    </source>
</evidence>
<dbReference type="Pfam" id="PF13306">
    <property type="entry name" value="LRR_5"/>
    <property type="match status" value="1"/>
</dbReference>
<evidence type="ECO:0000256" key="1">
    <source>
        <dbReference type="SAM" id="SignalP"/>
    </source>
</evidence>
<organism evidence="2 3">
    <name type="scientific">Wujia chipingensis</name>
    <dbReference type="NCBI Taxonomy" id="2763670"/>
    <lineage>
        <taxon>Bacteria</taxon>
        <taxon>Bacillati</taxon>
        <taxon>Bacillota</taxon>
        <taxon>Clostridia</taxon>
        <taxon>Lachnospirales</taxon>
        <taxon>Lachnospiraceae</taxon>
        <taxon>Wujia</taxon>
    </lineage>
</organism>
<dbReference type="EMBL" id="CP060632">
    <property type="protein sequence ID" value="QNL99618.1"/>
    <property type="molecule type" value="Genomic_DNA"/>
</dbReference>
<proteinExistence type="predicted"/>
<dbReference type="PANTHER" id="PTHR45661">
    <property type="entry name" value="SURFACE ANTIGEN"/>
    <property type="match status" value="1"/>
</dbReference>
<feature type="chain" id="PRO_5028853958" evidence="1">
    <location>
        <begin position="32"/>
        <end position="153"/>
    </location>
</feature>
<feature type="signal peptide" evidence="1">
    <location>
        <begin position="1"/>
        <end position="31"/>
    </location>
</feature>
<protein>
    <submittedName>
        <fullName evidence="2">Leucine-rich repeat domain-containing protein</fullName>
    </submittedName>
</protein>
<keyword evidence="3" id="KW-1185">Reference proteome</keyword>
<name>A0A7G9FM37_9FIRM</name>
<evidence type="ECO:0000313" key="2">
    <source>
        <dbReference type="EMBL" id="QNL99618.1"/>
    </source>
</evidence>
<keyword evidence="1" id="KW-0732">Signal</keyword>
<dbReference type="InterPro" id="IPR053139">
    <property type="entry name" value="Surface_bspA-like"/>
</dbReference>
<dbReference type="Gene3D" id="3.80.10.10">
    <property type="entry name" value="Ribonuclease Inhibitor"/>
    <property type="match status" value="1"/>
</dbReference>